<comment type="caution">
    <text evidence="2">The sequence shown here is derived from an EMBL/GenBank/DDBJ whole genome shotgun (WGS) entry which is preliminary data.</text>
</comment>
<dbReference type="InterPro" id="IPR053164">
    <property type="entry name" value="IS1016-like_transposase"/>
</dbReference>
<evidence type="ECO:0000313" key="2">
    <source>
        <dbReference type="EMBL" id="MBA9072598.1"/>
    </source>
</evidence>
<dbReference type="NCBIfam" id="NF033547">
    <property type="entry name" value="transpos_IS1595"/>
    <property type="match status" value="1"/>
</dbReference>
<dbReference type="InterPro" id="IPR024445">
    <property type="entry name" value="Tnp_ISXO2-like"/>
</dbReference>
<dbReference type="RefSeq" id="WP_182492602.1">
    <property type="nucleotide sequence ID" value="NZ_JACJIS010000001.1"/>
</dbReference>
<proteinExistence type="predicted"/>
<feature type="domain" description="ISXO2-like transposase" evidence="1">
    <location>
        <begin position="128"/>
        <end position="279"/>
    </location>
</feature>
<dbReference type="PANTHER" id="PTHR47163">
    <property type="entry name" value="DDE_TNP_IS1595 DOMAIN-CONTAINING PROTEIN"/>
    <property type="match status" value="1"/>
</dbReference>
<name>A0ABR6DLP2_9FLAO</name>
<gene>
    <name evidence="2" type="ORF">GGR22_000724</name>
</gene>
<dbReference type="Pfam" id="PF12762">
    <property type="entry name" value="DDE_Tnp_IS1595"/>
    <property type="match status" value="1"/>
</dbReference>
<dbReference type="PANTHER" id="PTHR47163:SF2">
    <property type="entry name" value="SI:DKEY-17M8.2"/>
    <property type="match status" value="1"/>
</dbReference>
<dbReference type="SMART" id="SM01126">
    <property type="entry name" value="DDE_Tnp_IS1595"/>
    <property type="match status" value="1"/>
</dbReference>
<keyword evidence="3" id="KW-1185">Reference proteome</keyword>
<reference evidence="2 3" key="1">
    <citation type="submission" date="2020-08" db="EMBL/GenBank/DDBJ databases">
        <title>Genomic Encyclopedia of Type Strains, Phase IV (KMG-IV): sequencing the most valuable type-strain genomes for metagenomic binning, comparative biology and taxonomic classification.</title>
        <authorList>
            <person name="Goeker M."/>
        </authorList>
    </citation>
    <scope>NUCLEOTIDE SEQUENCE [LARGE SCALE GENOMIC DNA]</scope>
    <source>
        <strain evidence="2 3">DSM 100397</strain>
    </source>
</reference>
<accession>A0ABR6DLP2</accession>
<organism evidence="2 3">
    <name type="scientific">Flavobacterium gossypii</name>
    <dbReference type="NCBI Taxonomy" id="1646119"/>
    <lineage>
        <taxon>Bacteria</taxon>
        <taxon>Pseudomonadati</taxon>
        <taxon>Bacteroidota</taxon>
        <taxon>Flavobacteriia</taxon>
        <taxon>Flavobacteriales</taxon>
        <taxon>Flavobacteriaceae</taxon>
        <taxon>Flavobacterium</taxon>
    </lineage>
</organism>
<dbReference type="EMBL" id="JACJIS010000001">
    <property type="protein sequence ID" value="MBA9072598.1"/>
    <property type="molecule type" value="Genomic_DNA"/>
</dbReference>
<protein>
    <submittedName>
        <fullName evidence="2">Transposase-like protein</fullName>
    </submittedName>
</protein>
<evidence type="ECO:0000313" key="3">
    <source>
        <dbReference type="Proteomes" id="UP000555003"/>
    </source>
</evidence>
<dbReference type="Proteomes" id="UP000555003">
    <property type="component" value="Unassembled WGS sequence"/>
</dbReference>
<sequence length="307" mass="35772">MFDTNIKSMLDLMKTFPTEQSCIDYLENIIWAGTPVSPFDPESKVYKCKDNKYKCKNSGKYFNIKTSTFLGGTKVGLQKWMLAIWLVTSHKKGISSLQLGRDIDVSQKTAWFMLMRIRKCFGIENANTLEGTVECDESFYGGRNINRHKDKKVERCQGRSFKDKTPILGMLQRGGKLNCFVVPDTKRKSIQPLVRKYVTEGTRLISDEWHGYTGLSNKYNHEIVNHAKKEYVNLDDPTRHSNTIESSWKIMKNSLRDMYNSVSKKHLQDYVDEHVYRYNMRLHPDSDKFNWMIVNGGVRTRYMKLIA</sequence>
<evidence type="ECO:0000259" key="1">
    <source>
        <dbReference type="SMART" id="SM01126"/>
    </source>
</evidence>